<reference evidence="2 3" key="1">
    <citation type="journal article" date="2008" name="Biol. Direct">
        <title>Complete genome sequence of the extremely acidophilic methanotroph isolate V4, Methylacidiphilum infernorum, a representative of the bacterial phylum Verrucomicrobia.</title>
        <authorList>
            <person name="Hou S."/>
            <person name="Makarova K.S."/>
            <person name="Saw J.H."/>
            <person name="Senin P."/>
            <person name="Ly B.V."/>
            <person name="Zhou Z."/>
            <person name="Ren Y."/>
            <person name="Wang J."/>
            <person name="Galperin M.Y."/>
            <person name="Omelchenko M.V."/>
            <person name="Wolf Y.I."/>
            <person name="Yutin N."/>
            <person name="Koonin E.V."/>
            <person name="Stott M.B."/>
            <person name="Mountain B.W."/>
            <person name="Crowe M.A."/>
            <person name="Smirnova A.V."/>
            <person name="Dunfield P.F."/>
            <person name="Feng L."/>
            <person name="Wang L."/>
            <person name="Alam M."/>
        </authorList>
    </citation>
    <scope>NUCLEOTIDE SEQUENCE [LARGE SCALE GENOMIC DNA]</scope>
    <source>
        <strain evidence="3">Isolate V4</strain>
    </source>
</reference>
<evidence type="ECO:0000313" key="2">
    <source>
        <dbReference type="EMBL" id="ACD83859.1"/>
    </source>
</evidence>
<dbReference type="EMBL" id="CP000975">
    <property type="protein sequence ID" value="ACD83859.1"/>
    <property type="molecule type" value="Genomic_DNA"/>
</dbReference>
<protein>
    <submittedName>
        <fullName evidence="2">Type II restriction enzyme, SfiI family</fullName>
    </submittedName>
</protein>
<dbReference type="Pfam" id="PF11487">
    <property type="entry name" value="RestrictionSfiI"/>
    <property type="match status" value="1"/>
</dbReference>
<organism evidence="2 3">
    <name type="scientific">Methylacidiphilum infernorum (isolate V4)</name>
    <name type="common">Methylokorus infernorum (strain V4)</name>
    <dbReference type="NCBI Taxonomy" id="481448"/>
    <lineage>
        <taxon>Bacteria</taxon>
        <taxon>Pseudomonadati</taxon>
        <taxon>Verrucomicrobiota</taxon>
        <taxon>Methylacidiphilae</taxon>
        <taxon>Methylacidiphilales</taxon>
        <taxon>Methylacidiphilaceae</taxon>
        <taxon>Methylacidiphilum (ex Ratnadevi et al. 2023)</taxon>
    </lineage>
</organism>
<name>B3DXF0_METI4</name>
<dbReference type="REBASE" id="18311">
    <property type="entry name" value="MinV4ORF1806P"/>
</dbReference>
<dbReference type="AlphaFoldDB" id="B3DXF0"/>
<dbReference type="eggNOG" id="ENOG5030KFD">
    <property type="taxonomic scope" value="Bacteria"/>
</dbReference>
<evidence type="ECO:0000256" key="1">
    <source>
        <dbReference type="SAM" id="MobiDB-lite"/>
    </source>
</evidence>
<accession>B3DXF0</accession>
<dbReference type="Proteomes" id="UP000009149">
    <property type="component" value="Chromosome"/>
</dbReference>
<dbReference type="InterPro" id="IPR043117">
    <property type="entry name" value="Restrct_endonuc_II_SfiI_dom2"/>
</dbReference>
<dbReference type="InterPro" id="IPR043118">
    <property type="entry name" value="Restrct_endonuc_II_SfiI_dom1"/>
</dbReference>
<dbReference type="InterPro" id="IPR021580">
    <property type="entry name" value="Restrct_endonuc_II_SfiI"/>
</dbReference>
<dbReference type="STRING" id="481448.Minf_1805"/>
<dbReference type="Gene3D" id="3.40.600.40">
    <property type="match status" value="1"/>
</dbReference>
<dbReference type="HOGENOM" id="CLU_1154805_0_0_0"/>
<dbReference type="Gene3D" id="2.40.50.610">
    <property type="entry name" value="Type II restriction enzyme SfiI, DNA-recognition domain"/>
    <property type="match status" value="1"/>
</dbReference>
<proteinExistence type="predicted"/>
<feature type="region of interest" description="Disordered" evidence="1">
    <location>
        <begin position="1"/>
        <end position="26"/>
    </location>
</feature>
<evidence type="ECO:0000313" key="3">
    <source>
        <dbReference type="Proteomes" id="UP000009149"/>
    </source>
</evidence>
<dbReference type="KEGG" id="min:Minf_1805"/>
<gene>
    <name evidence="2" type="ordered locus">Minf_1805</name>
</gene>
<sequence>MLYGKRDNSSSCHSRKSAVHRDRNPGKICELGTPKSFSGKSCGEVTMLLKPEDLQHDLDRLEEIEKVTLWLVVQAIYDYRETALEIFREEGDLVSDIGEDITREALDRLGMPRIDKRLFGKVDYKHACYLFHPDYAIKQALFVDSKAEKMSERGTATLQISQLSMVVKQIRSGQEVEVQGKMPTVITLRGEKYLTTTLFVKYNYDEEKSGVHTLKSIIVAAVPNGMLQERHNPTPQDTIWRAGRNAPSLGEEFRVCLKFSLLKQKATWHVQTIPMPPEPFHWSS</sequence>